<gene>
    <name evidence="2" type="ORF">GEV01_01400</name>
</gene>
<reference evidence="2 3" key="1">
    <citation type="submission" date="2019-10" db="EMBL/GenBank/DDBJ databases">
        <title>Two novel species isolated from a subtropical stream in China.</title>
        <authorList>
            <person name="Lu H."/>
        </authorList>
    </citation>
    <scope>NUCLEOTIDE SEQUENCE [LARGE SCALE GENOMIC DNA]</scope>
    <source>
        <strain evidence="2 3">FT103W</strain>
    </source>
</reference>
<sequence>MPVECCEERFASGSQRSLTVKTTDLLPLLNLEDDASLFSLIDGAQNQDLHKLGLERKKGLGFHSLLDASANFDAVYAGPLLVEHAHRNACTVLAGIVNVEGSANYVSLMTTSQPVEALVSRLAWMTNVVHEDGTEWIMRYYDPRILPHWLAVLNRDQRDIALKGIKQWLYIDVRGSAQIIHGTPALDASFEAAAPMCMSPAQHEILMARCMPYMIMDLLASDNVDELQAMPAHERYDFLATQLGRAQAYGLESVPDLKTYCMLGLMFGPGFDRYRVAAATLDTRDAGSFNDRILAWAPAHWGAMSQDAELALHS</sequence>
<organism evidence="2 3">
    <name type="scientific">Rugamonas rivuli</name>
    <dbReference type="NCBI Taxonomy" id="2743358"/>
    <lineage>
        <taxon>Bacteria</taxon>
        <taxon>Pseudomonadati</taxon>
        <taxon>Pseudomonadota</taxon>
        <taxon>Betaproteobacteria</taxon>
        <taxon>Burkholderiales</taxon>
        <taxon>Oxalobacteraceae</taxon>
        <taxon>Telluria group</taxon>
        <taxon>Rugamonas</taxon>
    </lineage>
</organism>
<feature type="domain" description="DUF4123" evidence="1">
    <location>
        <begin position="37"/>
        <end position="158"/>
    </location>
</feature>
<accession>A0A843S7C3</accession>
<protein>
    <submittedName>
        <fullName evidence="2">DUF4123 domain-containing protein</fullName>
    </submittedName>
</protein>
<dbReference type="AlphaFoldDB" id="A0A843S7C3"/>
<keyword evidence="3" id="KW-1185">Reference proteome</keyword>
<evidence type="ECO:0000259" key="1">
    <source>
        <dbReference type="Pfam" id="PF13503"/>
    </source>
</evidence>
<dbReference type="EMBL" id="WHUF01000001">
    <property type="protein sequence ID" value="MQA18161.1"/>
    <property type="molecule type" value="Genomic_DNA"/>
</dbReference>
<evidence type="ECO:0000313" key="3">
    <source>
        <dbReference type="Proteomes" id="UP000444318"/>
    </source>
</evidence>
<dbReference type="Proteomes" id="UP000444318">
    <property type="component" value="Unassembled WGS sequence"/>
</dbReference>
<proteinExistence type="predicted"/>
<name>A0A843S7C3_9BURK</name>
<dbReference type="Pfam" id="PF13503">
    <property type="entry name" value="DUF4123"/>
    <property type="match status" value="1"/>
</dbReference>
<comment type="caution">
    <text evidence="2">The sequence shown here is derived from an EMBL/GenBank/DDBJ whole genome shotgun (WGS) entry which is preliminary data.</text>
</comment>
<evidence type="ECO:0000313" key="2">
    <source>
        <dbReference type="EMBL" id="MQA18161.1"/>
    </source>
</evidence>
<dbReference type="InterPro" id="IPR025391">
    <property type="entry name" value="DUF4123"/>
</dbReference>